<dbReference type="AlphaFoldDB" id="A0AAV9P828"/>
<organism evidence="2 3">
    <name type="scientific">Saxophila tyrrhenica</name>
    <dbReference type="NCBI Taxonomy" id="1690608"/>
    <lineage>
        <taxon>Eukaryota</taxon>
        <taxon>Fungi</taxon>
        <taxon>Dikarya</taxon>
        <taxon>Ascomycota</taxon>
        <taxon>Pezizomycotina</taxon>
        <taxon>Dothideomycetes</taxon>
        <taxon>Dothideomycetidae</taxon>
        <taxon>Mycosphaerellales</taxon>
        <taxon>Extremaceae</taxon>
        <taxon>Saxophila</taxon>
    </lineage>
</organism>
<dbReference type="GeneID" id="89926636"/>
<sequence length="87" mass="10071">MPISKKDRISREHKKAEAAGTRVPVNPNGTPKKPAKEKSICVFCRKELARDNKKILEYVEERKPCHIRRRAAREHAQRRLDEGEVLA</sequence>
<protein>
    <submittedName>
        <fullName evidence="2">Uncharacterized protein</fullName>
    </submittedName>
</protein>
<dbReference type="RefSeq" id="XP_064658665.1">
    <property type="nucleotide sequence ID" value="XM_064802540.1"/>
</dbReference>
<comment type="caution">
    <text evidence="2">The sequence shown here is derived from an EMBL/GenBank/DDBJ whole genome shotgun (WGS) entry which is preliminary data.</text>
</comment>
<dbReference type="EMBL" id="JAVRRT010000008">
    <property type="protein sequence ID" value="KAK5169319.1"/>
    <property type="molecule type" value="Genomic_DNA"/>
</dbReference>
<feature type="compositionally biased region" description="Basic and acidic residues" evidence="1">
    <location>
        <begin position="1"/>
        <end position="17"/>
    </location>
</feature>
<keyword evidence="3" id="KW-1185">Reference proteome</keyword>
<feature type="region of interest" description="Disordered" evidence="1">
    <location>
        <begin position="1"/>
        <end position="36"/>
    </location>
</feature>
<proteinExistence type="predicted"/>
<reference evidence="2 3" key="1">
    <citation type="submission" date="2023-08" db="EMBL/GenBank/DDBJ databases">
        <title>Black Yeasts Isolated from many extreme environments.</title>
        <authorList>
            <person name="Coleine C."/>
            <person name="Stajich J.E."/>
            <person name="Selbmann L."/>
        </authorList>
    </citation>
    <scope>NUCLEOTIDE SEQUENCE [LARGE SCALE GENOMIC DNA]</scope>
    <source>
        <strain evidence="2 3">CCFEE 5935</strain>
    </source>
</reference>
<gene>
    <name evidence="2" type="ORF">LTR77_005294</name>
</gene>
<accession>A0AAV9P828</accession>
<dbReference type="Proteomes" id="UP001337655">
    <property type="component" value="Unassembled WGS sequence"/>
</dbReference>
<evidence type="ECO:0000256" key="1">
    <source>
        <dbReference type="SAM" id="MobiDB-lite"/>
    </source>
</evidence>
<evidence type="ECO:0000313" key="2">
    <source>
        <dbReference type="EMBL" id="KAK5169319.1"/>
    </source>
</evidence>
<name>A0AAV9P828_9PEZI</name>
<evidence type="ECO:0000313" key="3">
    <source>
        <dbReference type="Proteomes" id="UP001337655"/>
    </source>
</evidence>